<evidence type="ECO:0000259" key="2">
    <source>
        <dbReference type="SMART" id="SM00849"/>
    </source>
</evidence>
<accession>A0A1M5RV24</accession>
<proteinExistence type="predicted"/>
<sequence length="313" mass="33560">MRVKLTSMFFAAAMLPATLWAAPAPSQQCPDKGAYVQVLGAGGPELTTGLASTSYLIWQDGKARVLIDAGAGTAMNFKQAGAQMADLDAILISHMHVDHVADLISLLKASYFDGREVPLPIYGPTGNQLTPGMTDYMQRLLGLEGLYPYLNNFLAEAPDPSFSKASYRWVPRDIQPSETPTSFALGDLRFASADAKHGGVPALAWSVTLEDKTLFVTGDSSGPGYLKAMADEADIIIAHNALPQSYSGPVERLHMKPDAIATIVGQSKASTLVLSHFLDRTATSSVQQETQVVLAASFKDEIAFAQDFDCYPL</sequence>
<dbReference type="SMART" id="SM00849">
    <property type="entry name" value="Lactamase_B"/>
    <property type="match status" value="1"/>
</dbReference>
<dbReference type="Gene3D" id="3.60.15.10">
    <property type="entry name" value="Ribonuclease Z/Hydroxyacylglutathione hydrolase-like"/>
    <property type="match status" value="1"/>
</dbReference>
<protein>
    <submittedName>
        <fullName evidence="3">Ribonuclease BN, tRNA processing enzyme</fullName>
    </submittedName>
</protein>
<dbReference type="InterPro" id="IPR036866">
    <property type="entry name" value="RibonucZ/Hydroxyglut_hydro"/>
</dbReference>
<dbReference type="PANTHER" id="PTHR46018">
    <property type="entry name" value="ZINC PHOSPHODIESTERASE ELAC PROTEIN 1"/>
    <property type="match status" value="1"/>
</dbReference>
<keyword evidence="4" id="KW-1185">Reference proteome</keyword>
<dbReference type="InterPro" id="IPR001279">
    <property type="entry name" value="Metallo-B-lactamas"/>
</dbReference>
<keyword evidence="1" id="KW-0732">Signal</keyword>
<dbReference type="STRING" id="299255.SAMN02745129_1761"/>
<evidence type="ECO:0000256" key="1">
    <source>
        <dbReference type="SAM" id="SignalP"/>
    </source>
</evidence>
<dbReference type="Pfam" id="PF12706">
    <property type="entry name" value="Lactamase_B_2"/>
    <property type="match status" value="1"/>
</dbReference>
<feature type="chain" id="PRO_5013110340" evidence="1">
    <location>
        <begin position="22"/>
        <end position="313"/>
    </location>
</feature>
<evidence type="ECO:0000313" key="3">
    <source>
        <dbReference type="EMBL" id="SHH30019.1"/>
    </source>
</evidence>
<organism evidence="3 4">
    <name type="scientific">Ferrimonas marina</name>
    <dbReference type="NCBI Taxonomy" id="299255"/>
    <lineage>
        <taxon>Bacteria</taxon>
        <taxon>Pseudomonadati</taxon>
        <taxon>Pseudomonadota</taxon>
        <taxon>Gammaproteobacteria</taxon>
        <taxon>Alteromonadales</taxon>
        <taxon>Ferrimonadaceae</taxon>
        <taxon>Ferrimonas</taxon>
    </lineage>
</organism>
<dbReference type="GO" id="GO:0042781">
    <property type="term" value="F:3'-tRNA processing endoribonuclease activity"/>
    <property type="evidence" value="ECO:0007669"/>
    <property type="project" value="TreeGrafter"/>
</dbReference>
<name>A0A1M5RV24_9GAMM</name>
<dbReference type="PANTHER" id="PTHR46018:SF2">
    <property type="entry name" value="ZINC PHOSPHODIESTERASE ELAC PROTEIN 1"/>
    <property type="match status" value="1"/>
</dbReference>
<evidence type="ECO:0000313" key="4">
    <source>
        <dbReference type="Proteomes" id="UP000184268"/>
    </source>
</evidence>
<gene>
    <name evidence="3" type="ORF">SAMN02745129_1761</name>
</gene>
<reference evidence="3 4" key="1">
    <citation type="submission" date="2016-11" db="EMBL/GenBank/DDBJ databases">
        <authorList>
            <person name="Jaros S."/>
            <person name="Januszkiewicz K."/>
            <person name="Wedrychowicz H."/>
        </authorList>
    </citation>
    <scope>NUCLEOTIDE SEQUENCE [LARGE SCALE GENOMIC DNA]</scope>
    <source>
        <strain evidence="3 4">DSM 16917</strain>
    </source>
</reference>
<feature type="signal peptide" evidence="1">
    <location>
        <begin position="1"/>
        <end position="21"/>
    </location>
</feature>
<dbReference type="EMBL" id="FQXG01000002">
    <property type="protein sequence ID" value="SHH30019.1"/>
    <property type="molecule type" value="Genomic_DNA"/>
</dbReference>
<dbReference type="Proteomes" id="UP000184268">
    <property type="component" value="Unassembled WGS sequence"/>
</dbReference>
<feature type="domain" description="Metallo-beta-lactamase" evidence="2">
    <location>
        <begin position="51"/>
        <end position="267"/>
    </location>
</feature>
<dbReference type="SUPFAM" id="SSF56281">
    <property type="entry name" value="Metallo-hydrolase/oxidoreductase"/>
    <property type="match status" value="1"/>
</dbReference>
<dbReference type="AlphaFoldDB" id="A0A1M5RV24"/>